<accession>A0A0E9NGQ6</accession>
<feature type="compositionally biased region" description="Pro residues" evidence="1">
    <location>
        <begin position="178"/>
        <end position="187"/>
    </location>
</feature>
<reference evidence="2 3" key="1">
    <citation type="journal article" date="2011" name="J. Gen. Appl. Microbiol.">
        <title>Draft genome sequencing of the enigmatic yeast Saitoella complicata.</title>
        <authorList>
            <person name="Nishida H."/>
            <person name="Hamamoto M."/>
            <person name="Sugiyama J."/>
        </authorList>
    </citation>
    <scope>NUCLEOTIDE SEQUENCE [LARGE SCALE GENOMIC DNA]</scope>
    <source>
        <strain evidence="2 3">NRRL Y-17804</strain>
    </source>
</reference>
<reference evidence="2 3" key="3">
    <citation type="journal article" date="2015" name="Genome Announc.">
        <title>Draft Genome Sequence of the Archiascomycetous Yeast Saitoella complicata.</title>
        <authorList>
            <person name="Yamauchi K."/>
            <person name="Kondo S."/>
            <person name="Hamamoto M."/>
            <person name="Takahashi Y."/>
            <person name="Ogura Y."/>
            <person name="Hayashi T."/>
            <person name="Nishida H."/>
        </authorList>
    </citation>
    <scope>NUCLEOTIDE SEQUENCE [LARGE SCALE GENOMIC DNA]</scope>
    <source>
        <strain evidence="2 3">NRRL Y-17804</strain>
    </source>
</reference>
<reference evidence="2 3" key="2">
    <citation type="journal article" date="2014" name="J. Gen. Appl. Microbiol.">
        <title>The early diverging ascomycetous budding yeast Saitoella complicata has three histone deacetylases belonging to the Clr6, Hos2, and Rpd3 lineages.</title>
        <authorList>
            <person name="Nishida H."/>
            <person name="Matsumoto T."/>
            <person name="Kondo S."/>
            <person name="Hamamoto M."/>
            <person name="Yoshikawa H."/>
        </authorList>
    </citation>
    <scope>NUCLEOTIDE SEQUENCE [LARGE SCALE GENOMIC DNA]</scope>
    <source>
        <strain evidence="2 3">NRRL Y-17804</strain>
    </source>
</reference>
<dbReference type="Proteomes" id="UP000033140">
    <property type="component" value="Unassembled WGS sequence"/>
</dbReference>
<name>A0A0E9NGQ6_SAICN</name>
<comment type="caution">
    <text evidence="2">The sequence shown here is derived from an EMBL/GenBank/DDBJ whole genome shotgun (WGS) entry which is preliminary data.</text>
</comment>
<sequence>MWIVDADVRMGLVDVRGMLSIRRTLWLHIHTNIIKTDWVCMFDFDVAFKGHIGELERARSDVGLAGRGRWEAMREIQHKLQSVLTFWFTHSLSDTSRSQRQLHALLTDNIPIHDTYTNDARIPFCRSIGRCLHSHRLPLRFPNRNRTRLPLLLGPSTTPPTAASPTPTPLSTSTTSPPFNPSTPPPVALASKSVGGRGLDVSTGGATEVFGQNMDPAPARWEVVDGGFCEFVWSGVTGYDVRANADGMSSAATSTVEPVTAEAAATAEAATITAAAVAADTTSSSTSTSSSETITSTTSSSSETTASTASSSSNTTLSPVILYSNTTLSSSASSIVAPWSNTTLTTAVPTVAAAVAAGNTKYVASTSTSTVTVTLWDLPSTTSSDSYVEGAEAVTRTVYTTVWHTAEATTETQTVEVTETESRTHARQFATAAAYWNGTLTAASNGTVVNGIQY</sequence>
<evidence type="ECO:0000256" key="1">
    <source>
        <dbReference type="SAM" id="MobiDB-lite"/>
    </source>
</evidence>
<protein>
    <submittedName>
        <fullName evidence="2">Uncharacterized protein</fullName>
    </submittedName>
</protein>
<dbReference type="AlphaFoldDB" id="A0A0E9NGQ6"/>
<organism evidence="2 3">
    <name type="scientific">Saitoella complicata (strain BCRC 22490 / CBS 7301 / JCM 7358 / NBRC 10748 / NRRL Y-17804)</name>
    <dbReference type="NCBI Taxonomy" id="698492"/>
    <lineage>
        <taxon>Eukaryota</taxon>
        <taxon>Fungi</taxon>
        <taxon>Dikarya</taxon>
        <taxon>Ascomycota</taxon>
        <taxon>Taphrinomycotina</taxon>
        <taxon>Taphrinomycotina incertae sedis</taxon>
        <taxon>Saitoella</taxon>
    </lineage>
</organism>
<dbReference type="STRING" id="698492.A0A0E9NGQ6"/>
<evidence type="ECO:0000313" key="2">
    <source>
        <dbReference type="EMBL" id="GAO49067.1"/>
    </source>
</evidence>
<feature type="region of interest" description="Disordered" evidence="1">
    <location>
        <begin position="281"/>
        <end position="315"/>
    </location>
</feature>
<proteinExistence type="predicted"/>
<feature type="compositionally biased region" description="Low complexity" evidence="1">
    <location>
        <begin position="148"/>
        <end position="177"/>
    </location>
</feature>
<feature type="region of interest" description="Disordered" evidence="1">
    <location>
        <begin position="148"/>
        <end position="196"/>
    </location>
</feature>
<gene>
    <name evidence="2" type="ORF">G7K_3227-t1</name>
</gene>
<evidence type="ECO:0000313" key="3">
    <source>
        <dbReference type="Proteomes" id="UP000033140"/>
    </source>
</evidence>
<dbReference type="EMBL" id="BACD03000019">
    <property type="protein sequence ID" value="GAO49067.1"/>
    <property type="molecule type" value="Genomic_DNA"/>
</dbReference>
<keyword evidence="3" id="KW-1185">Reference proteome</keyword>